<organism evidence="4 5">
    <name type="scientific">Melipona quadrifasciata</name>
    <dbReference type="NCBI Taxonomy" id="166423"/>
    <lineage>
        <taxon>Eukaryota</taxon>
        <taxon>Metazoa</taxon>
        <taxon>Ecdysozoa</taxon>
        <taxon>Arthropoda</taxon>
        <taxon>Hexapoda</taxon>
        <taxon>Insecta</taxon>
        <taxon>Pterygota</taxon>
        <taxon>Neoptera</taxon>
        <taxon>Endopterygota</taxon>
        <taxon>Hymenoptera</taxon>
        <taxon>Apocrita</taxon>
        <taxon>Aculeata</taxon>
        <taxon>Apoidea</taxon>
        <taxon>Anthophila</taxon>
        <taxon>Apidae</taxon>
        <taxon>Melipona</taxon>
    </lineage>
</organism>
<dbReference type="InterPro" id="IPR051093">
    <property type="entry name" value="Neuroligin/BSAL"/>
</dbReference>
<keyword evidence="5" id="KW-1185">Reference proteome</keyword>
<dbReference type="Proteomes" id="UP000053105">
    <property type="component" value="Unassembled WGS sequence"/>
</dbReference>
<evidence type="ECO:0000256" key="2">
    <source>
        <dbReference type="ARBA" id="ARBA00023180"/>
    </source>
</evidence>
<keyword evidence="2" id="KW-0325">Glycoprotein</keyword>
<dbReference type="Pfam" id="PF00135">
    <property type="entry name" value="COesterase"/>
    <property type="match status" value="1"/>
</dbReference>
<dbReference type="InterPro" id="IPR002018">
    <property type="entry name" value="CarbesteraseB"/>
</dbReference>
<dbReference type="Gene3D" id="3.40.50.1820">
    <property type="entry name" value="alpha/beta hydrolase"/>
    <property type="match status" value="1"/>
</dbReference>
<comment type="similarity">
    <text evidence="1">Belongs to the type-B carboxylesterase/lipase family.</text>
</comment>
<dbReference type="PANTHER" id="PTHR43903">
    <property type="entry name" value="NEUROLIGIN"/>
    <property type="match status" value="1"/>
</dbReference>
<evidence type="ECO:0000259" key="3">
    <source>
        <dbReference type="Pfam" id="PF00135"/>
    </source>
</evidence>
<dbReference type="AlphaFoldDB" id="A0A0M9ACL4"/>
<dbReference type="SUPFAM" id="SSF53474">
    <property type="entry name" value="alpha/beta-Hydrolases"/>
    <property type="match status" value="1"/>
</dbReference>
<dbReference type="STRING" id="166423.A0A0M9ACL4"/>
<name>A0A0M9ACL4_9HYME</name>
<sequence>MAGRLIFQQSQKMGSVHGEELPFVFGAPLVDGFGHFPRNYTRSEVALSESILQYFANFVRTG</sequence>
<evidence type="ECO:0000256" key="1">
    <source>
        <dbReference type="ARBA" id="ARBA00005964"/>
    </source>
</evidence>
<dbReference type="InterPro" id="IPR029058">
    <property type="entry name" value="AB_hydrolase_fold"/>
</dbReference>
<evidence type="ECO:0000313" key="4">
    <source>
        <dbReference type="EMBL" id="KOX80399.1"/>
    </source>
</evidence>
<dbReference type="OrthoDB" id="3200163at2759"/>
<feature type="domain" description="Carboxylesterase type B" evidence="3">
    <location>
        <begin position="10"/>
        <end position="62"/>
    </location>
</feature>
<proteinExistence type="inferred from homology"/>
<evidence type="ECO:0000313" key="5">
    <source>
        <dbReference type="Proteomes" id="UP000053105"/>
    </source>
</evidence>
<gene>
    <name evidence="4" type="ORF">WN51_06688</name>
</gene>
<reference evidence="4 5" key="1">
    <citation type="submission" date="2015-07" db="EMBL/GenBank/DDBJ databases">
        <title>The genome of Melipona quadrifasciata.</title>
        <authorList>
            <person name="Pan H."/>
            <person name="Kapheim K."/>
        </authorList>
    </citation>
    <scope>NUCLEOTIDE SEQUENCE [LARGE SCALE GENOMIC DNA]</scope>
    <source>
        <strain evidence="4">0111107301</strain>
        <tissue evidence="4">Whole body</tissue>
    </source>
</reference>
<dbReference type="EMBL" id="KQ435701">
    <property type="protein sequence ID" value="KOX80399.1"/>
    <property type="molecule type" value="Genomic_DNA"/>
</dbReference>
<protein>
    <submittedName>
        <fullName evidence="4">Neuroligin-2</fullName>
    </submittedName>
</protein>
<accession>A0A0M9ACL4</accession>